<dbReference type="GO" id="GO:0016614">
    <property type="term" value="F:oxidoreductase activity, acting on CH-OH group of donors"/>
    <property type="evidence" value="ECO:0007669"/>
    <property type="project" value="UniProtKB-ARBA"/>
</dbReference>
<organism evidence="3 4">
    <name type="scientific">Sterolibacterium denitrificans</name>
    <dbReference type="NCBI Taxonomy" id="157592"/>
    <lineage>
        <taxon>Bacteria</taxon>
        <taxon>Pseudomonadati</taxon>
        <taxon>Pseudomonadota</taxon>
        <taxon>Betaproteobacteria</taxon>
        <taxon>Nitrosomonadales</taxon>
        <taxon>Sterolibacteriaceae</taxon>
        <taxon>Sterolibacterium</taxon>
    </lineage>
</organism>
<sequence length="254" mass="26418">MNDKDPAQADERRVAIVSGGGSGIGRAICQRLARDGLRVVVAHARSAAGAQQTLEGIVAAGGTACALQADIRVEAEVQALFAAARERYGRIDVVINNAGIGHMKSFRNIDMADYDRLFAVNARGTFMMCREAARCIGDGGRIVNISSGITVANSEGMALYAGSKAALEAFAKVLARELAPRGITVNIVSPGMTDTPMLEGGDAQMLRKVGASLAAMKRLGQPGDIADAVAALVSNDGRWITGQNIHVDGGTIIV</sequence>
<dbReference type="SUPFAM" id="SSF51735">
    <property type="entry name" value="NAD(P)-binding Rossmann-fold domains"/>
    <property type="match status" value="1"/>
</dbReference>
<accession>A0A656Z6T2</accession>
<evidence type="ECO:0000313" key="3">
    <source>
        <dbReference type="EMBL" id="KYC28867.1"/>
    </source>
</evidence>
<dbReference type="InterPro" id="IPR002347">
    <property type="entry name" value="SDR_fam"/>
</dbReference>
<dbReference type="FunFam" id="3.40.50.720:FF:000084">
    <property type="entry name" value="Short-chain dehydrogenase reductase"/>
    <property type="match status" value="1"/>
</dbReference>
<dbReference type="PRINTS" id="PR00081">
    <property type="entry name" value="GDHRDH"/>
</dbReference>
<dbReference type="PROSITE" id="PS00061">
    <property type="entry name" value="ADH_SHORT"/>
    <property type="match status" value="1"/>
</dbReference>
<comment type="caution">
    <text evidence="3">The sequence shown here is derived from an EMBL/GenBank/DDBJ whole genome shotgun (WGS) entry which is preliminary data.</text>
</comment>
<name>A0A656Z6T2_9PROT</name>
<keyword evidence="4" id="KW-1185">Reference proteome</keyword>
<dbReference type="RefSeq" id="WP_067171303.1">
    <property type="nucleotide sequence ID" value="NZ_LFZK01000003.1"/>
</dbReference>
<dbReference type="SMART" id="SM00822">
    <property type="entry name" value="PKS_KR"/>
    <property type="match status" value="1"/>
</dbReference>
<evidence type="ECO:0000313" key="4">
    <source>
        <dbReference type="Proteomes" id="UP000243416"/>
    </source>
</evidence>
<dbReference type="Gene3D" id="3.40.50.720">
    <property type="entry name" value="NAD(P)-binding Rossmann-like Domain"/>
    <property type="match status" value="1"/>
</dbReference>
<dbReference type="PANTHER" id="PTHR48107">
    <property type="entry name" value="NADPH-DEPENDENT ALDEHYDE REDUCTASE-LIKE PROTEIN, CHLOROPLASTIC-RELATED"/>
    <property type="match status" value="1"/>
</dbReference>
<evidence type="ECO:0000256" key="1">
    <source>
        <dbReference type="ARBA" id="ARBA00006484"/>
    </source>
</evidence>
<protein>
    <submittedName>
        <fullName evidence="3">Uncharacterized protein</fullName>
    </submittedName>
</protein>
<dbReference type="PANTHER" id="PTHR48107:SF7">
    <property type="entry name" value="RE15974P"/>
    <property type="match status" value="1"/>
</dbReference>
<proteinExistence type="inferred from homology"/>
<dbReference type="InterPro" id="IPR057326">
    <property type="entry name" value="KR_dom"/>
</dbReference>
<dbReference type="Proteomes" id="UP000243416">
    <property type="component" value="Unassembled WGS sequence"/>
</dbReference>
<dbReference type="AlphaFoldDB" id="A0A656Z6T2"/>
<evidence type="ECO:0000256" key="2">
    <source>
        <dbReference type="ARBA" id="ARBA00023002"/>
    </source>
</evidence>
<dbReference type="Pfam" id="PF13561">
    <property type="entry name" value="adh_short_C2"/>
    <property type="match status" value="1"/>
</dbReference>
<dbReference type="OrthoDB" id="8793699at2"/>
<dbReference type="PRINTS" id="PR00080">
    <property type="entry name" value="SDRFAMILY"/>
</dbReference>
<comment type="similarity">
    <text evidence="1">Belongs to the short-chain dehydrogenases/reductases (SDR) family.</text>
</comment>
<gene>
    <name evidence="3" type="ORF">ACY05_04120</name>
</gene>
<dbReference type="EMBL" id="LFZK01000003">
    <property type="protein sequence ID" value="KYC28867.1"/>
    <property type="molecule type" value="Genomic_DNA"/>
</dbReference>
<dbReference type="InterPro" id="IPR036291">
    <property type="entry name" value="NAD(P)-bd_dom_sf"/>
</dbReference>
<keyword evidence="2" id="KW-0560">Oxidoreductase</keyword>
<reference evidence="3 4" key="1">
    <citation type="journal article" date="2016" name="ISME J.">
        <title>Integrated multi-omics analyses reveal the biochemical mechanisms and phylogenetic relevance of anaerobic androgen biodegradation in the environment.</title>
        <authorList>
            <person name="Yang F.C."/>
            <person name="Chen Y.L."/>
            <person name="Tang S.L."/>
            <person name="Yu C.P."/>
            <person name="Wang P.H."/>
            <person name="Ismail W."/>
            <person name="Wang C.H."/>
            <person name="Ding J.Y."/>
            <person name="Yang C.Y."/>
            <person name="Yang C.Y."/>
            <person name="Chiang Y.R."/>
        </authorList>
    </citation>
    <scope>NUCLEOTIDE SEQUENCE [LARGE SCALE GENOMIC DNA]</scope>
    <source>
        <strain evidence="3 4">DSM 13999</strain>
    </source>
</reference>
<dbReference type="InterPro" id="IPR020904">
    <property type="entry name" value="Sc_DH/Rdtase_CS"/>
</dbReference>